<reference evidence="1 2" key="1">
    <citation type="submission" date="2023-11" db="EMBL/GenBank/DDBJ databases">
        <title>An acidophilic fungus is an integral part of prey digestion in a carnivorous sundew plant.</title>
        <authorList>
            <person name="Tsai I.J."/>
        </authorList>
    </citation>
    <scope>NUCLEOTIDE SEQUENCE [LARGE SCALE GENOMIC DNA]</scope>
    <source>
        <strain evidence="1">169a</strain>
    </source>
</reference>
<keyword evidence="2" id="KW-1185">Reference proteome</keyword>
<proteinExistence type="predicted"/>
<evidence type="ECO:0000313" key="2">
    <source>
        <dbReference type="Proteomes" id="UP001303373"/>
    </source>
</evidence>
<accession>A0AAQ3RA53</accession>
<evidence type="ECO:0000313" key="1">
    <source>
        <dbReference type="EMBL" id="WPH01516.1"/>
    </source>
</evidence>
<dbReference type="Proteomes" id="UP001303373">
    <property type="component" value="Chromosome 6"/>
</dbReference>
<organism evidence="1 2">
    <name type="scientific">Acrodontium crateriforme</name>
    <dbReference type="NCBI Taxonomy" id="150365"/>
    <lineage>
        <taxon>Eukaryota</taxon>
        <taxon>Fungi</taxon>
        <taxon>Dikarya</taxon>
        <taxon>Ascomycota</taxon>
        <taxon>Pezizomycotina</taxon>
        <taxon>Dothideomycetes</taxon>
        <taxon>Dothideomycetidae</taxon>
        <taxon>Mycosphaerellales</taxon>
        <taxon>Teratosphaeriaceae</taxon>
        <taxon>Acrodontium</taxon>
    </lineage>
</organism>
<dbReference type="AlphaFoldDB" id="A0AAQ3RA53"/>
<protein>
    <submittedName>
        <fullName evidence="1">Uncharacterized protein</fullName>
    </submittedName>
</protein>
<gene>
    <name evidence="1" type="ORF">R9X50_00436200</name>
</gene>
<name>A0AAQ3RA53_9PEZI</name>
<dbReference type="EMBL" id="CP138585">
    <property type="protein sequence ID" value="WPH01516.1"/>
    <property type="molecule type" value="Genomic_DNA"/>
</dbReference>
<sequence>MSSILKLPGDTAEKLQSHTRLTSVSFTFIVPVPSKGGGAKYPEKFEWRQSRGAEVKSAASSKYTTGWKLVRLSNENATGVGGRRKDREIGETSDGKEVVAVWANYAKMSMTKVACFQFCGTGATGELGDEWTLMAVLSVLRLWQVTVED</sequence>